<feature type="compositionally biased region" description="Basic and acidic residues" evidence="1">
    <location>
        <begin position="47"/>
        <end position="60"/>
    </location>
</feature>
<feature type="region of interest" description="Disordered" evidence="1">
    <location>
        <begin position="47"/>
        <end position="66"/>
    </location>
</feature>
<dbReference type="EMBL" id="JANJYI010000003">
    <property type="protein sequence ID" value="KAK2657659.1"/>
    <property type="molecule type" value="Genomic_DNA"/>
</dbReference>
<name>A0AAD9XDV9_9ROSI</name>
<keyword evidence="3" id="KW-1185">Reference proteome</keyword>
<sequence>MIRIACAPTRKTSSTERTHEATKTPSRKEALSEGKILRWLTASLEEHDRTDTDGVGSERRVARKRC</sequence>
<organism evidence="2 3">
    <name type="scientific">Dipteronia dyeriana</name>
    <dbReference type="NCBI Taxonomy" id="168575"/>
    <lineage>
        <taxon>Eukaryota</taxon>
        <taxon>Viridiplantae</taxon>
        <taxon>Streptophyta</taxon>
        <taxon>Embryophyta</taxon>
        <taxon>Tracheophyta</taxon>
        <taxon>Spermatophyta</taxon>
        <taxon>Magnoliopsida</taxon>
        <taxon>eudicotyledons</taxon>
        <taxon>Gunneridae</taxon>
        <taxon>Pentapetalae</taxon>
        <taxon>rosids</taxon>
        <taxon>malvids</taxon>
        <taxon>Sapindales</taxon>
        <taxon>Sapindaceae</taxon>
        <taxon>Hippocastanoideae</taxon>
        <taxon>Acereae</taxon>
        <taxon>Dipteronia</taxon>
    </lineage>
</organism>
<proteinExistence type="predicted"/>
<comment type="caution">
    <text evidence="2">The sequence shown here is derived from an EMBL/GenBank/DDBJ whole genome shotgun (WGS) entry which is preliminary data.</text>
</comment>
<feature type="region of interest" description="Disordered" evidence="1">
    <location>
        <begin position="1"/>
        <end position="30"/>
    </location>
</feature>
<evidence type="ECO:0000313" key="3">
    <source>
        <dbReference type="Proteomes" id="UP001280121"/>
    </source>
</evidence>
<gene>
    <name evidence="2" type="ORF">Ddye_010711</name>
</gene>
<feature type="compositionally biased region" description="Basic and acidic residues" evidence="1">
    <location>
        <begin position="13"/>
        <end position="30"/>
    </location>
</feature>
<protein>
    <submittedName>
        <fullName evidence="2">Uncharacterized protein</fullName>
    </submittedName>
</protein>
<evidence type="ECO:0000256" key="1">
    <source>
        <dbReference type="SAM" id="MobiDB-lite"/>
    </source>
</evidence>
<dbReference type="AlphaFoldDB" id="A0AAD9XDV9"/>
<accession>A0AAD9XDV9</accession>
<evidence type="ECO:0000313" key="2">
    <source>
        <dbReference type="EMBL" id="KAK2657659.1"/>
    </source>
</evidence>
<reference evidence="2" key="1">
    <citation type="journal article" date="2023" name="Plant J.">
        <title>Genome sequences and population genomics provide insights into the demographic history, inbreeding, and mutation load of two 'living fossil' tree species of Dipteronia.</title>
        <authorList>
            <person name="Feng Y."/>
            <person name="Comes H.P."/>
            <person name="Chen J."/>
            <person name="Zhu S."/>
            <person name="Lu R."/>
            <person name="Zhang X."/>
            <person name="Li P."/>
            <person name="Qiu J."/>
            <person name="Olsen K.M."/>
            <person name="Qiu Y."/>
        </authorList>
    </citation>
    <scope>NUCLEOTIDE SEQUENCE</scope>
    <source>
        <strain evidence="2">KIB01</strain>
    </source>
</reference>
<dbReference type="Proteomes" id="UP001280121">
    <property type="component" value="Unassembled WGS sequence"/>
</dbReference>